<keyword evidence="2" id="KW-1185">Reference proteome</keyword>
<reference evidence="1 2" key="1">
    <citation type="submission" date="2014-04" db="EMBL/GenBank/DDBJ databases">
        <authorList>
            <person name="Bishop-Lilly K.A."/>
            <person name="Broomall S.M."/>
            <person name="Chain P.S."/>
            <person name="Chertkov O."/>
            <person name="Coyne S.R."/>
            <person name="Daligault H.E."/>
            <person name="Davenport K.W."/>
            <person name="Erkkila T."/>
            <person name="Frey K.G."/>
            <person name="Gibbons H.S."/>
            <person name="Gu W."/>
            <person name="Jaissle J."/>
            <person name="Johnson S.L."/>
            <person name="Koroleva G.I."/>
            <person name="Ladner J.T."/>
            <person name="Lo C.-C."/>
            <person name="Minogue T.D."/>
            <person name="Munk C."/>
            <person name="Palacios G.F."/>
            <person name="Redden C.L."/>
            <person name="Rosenzweig C.N."/>
            <person name="Scholz M.B."/>
            <person name="Teshima H."/>
            <person name="Xu Y."/>
        </authorList>
    </citation>
    <scope>NUCLEOTIDE SEQUENCE [LARGE SCALE GENOMIC DNA]</scope>
    <source>
        <strain evidence="1 2">8244</strain>
    </source>
</reference>
<name>A0A090ZJJ2_PAEMA</name>
<proteinExistence type="predicted"/>
<sequence length="33" mass="3822">MASFMILELFLLEMIMNVGKQLKPVVHIGQQMM</sequence>
<dbReference type="PATRIC" id="fig|44252.3.peg.597"/>
<dbReference type="AlphaFoldDB" id="A0A090ZJJ2"/>
<gene>
    <name evidence="1" type="ORF">DJ90_3787</name>
</gene>
<accession>A0A090ZJJ2</accession>
<organism evidence="1 2">
    <name type="scientific">Paenibacillus macerans</name>
    <name type="common">Bacillus macerans</name>
    <dbReference type="NCBI Taxonomy" id="44252"/>
    <lineage>
        <taxon>Bacteria</taxon>
        <taxon>Bacillati</taxon>
        <taxon>Bacillota</taxon>
        <taxon>Bacilli</taxon>
        <taxon>Bacillales</taxon>
        <taxon>Paenibacillaceae</taxon>
        <taxon>Paenibacillus</taxon>
    </lineage>
</organism>
<evidence type="ECO:0000313" key="2">
    <source>
        <dbReference type="Proteomes" id="UP000029278"/>
    </source>
</evidence>
<dbReference type="Proteomes" id="UP000029278">
    <property type="component" value="Unassembled WGS sequence"/>
</dbReference>
<protein>
    <submittedName>
        <fullName evidence="1">Uncharacterized protein</fullName>
    </submittedName>
</protein>
<dbReference type="HOGENOM" id="CLU_3382994_0_0_9"/>
<comment type="caution">
    <text evidence="1">The sequence shown here is derived from an EMBL/GenBank/DDBJ whole genome shotgun (WGS) entry which is preliminary data.</text>
</comment>
<dbReference type="EMBL" id="JMQA01000008">
    <property type="protein sequence ID" value="KFN11509.1"/>
    <property type="molecule type" value="Genomic_DNA"/>
</dbReference>
<evidence type="ECO:0000313" key="1">
    <source>
        <dbReference type="EMBL" id="KFN11509.1"/>
    </source>
</evidence>